<accession>A0A0E9X5E7</accession>
<sequence length="88" mass="9854">MVQICLICSLKHTNGKINPLSYHSSRLCKKLCKVKIMLKDKGQTGLPVLECAFQRVRVKMSVVQVSSNHGPTVASQFISIKFKFECSL</sequence>
<proteinExistence type="predicted"/>
<reference evidence="1" key="2">
    <citation type="journal article" date="2015" name="Fish Shellfish Immunol.">
        <title>Early steps in the European eel (Anguilla anguilla)-Vibrio vulnificus interaction in the gills: Role of the RtxA13 toxin.</title>
        <authorList>
            <person name="Callol A."/>
            <person name="Pajuelo D."/>
            <person name="Ebbesson L."/>
            <person name="Teles M."/>
            <person name="MacKenzie S."/>
            <person name="Amaro C."/>
        </authorList>
    </citation>
    <scope>NUCLEOTIDE SEQUENCE</scope>
</reference>
<protein>
    <submittedName>
        <fullName evidence="1">Uncharacterized protein</fullName>
    </submittedName>
</protein>
<dbReference type="EMBL" id="GBXM01010881">
    <property type="protein sequence ID" value="JAH97696.1"/>
    <property type="molecule type" value="Transcribed_RNA"/>
</dbReference>
<evidence type="ECO:0000313" key="1">
    <source>
        <dbReference type="EMBL" id="JAH97696.1"/>
    </source>
</evidence>
<reference evidence="1" key="1">
    <citation type="submission" date="2014-11" db="EMBL/GenBank/DDBJ databases">
        <authorList>
            <person name="Amaro Gonzalez C."/>
        </authorList>
    </citation>
    <scope>NUCLEOTIDE SEQUENCE</scope>
</reference>
<dbReference type="AlphaFoldDB" id="A0A0E9X5E7"/>
<organism evidence="1">
    <name type="scientific">Anguilla anguilla</name>
    <name type="common">European freshwater eel</name>
    <name type="synonym">Muraena anguilla</name>
    <dbReference type="NCBI Taxonomy" id="7936"/>
    <lineage>
        <taxon>Eukaryota</taxon>
        <taxon>Metazoa</taxon>
        <taxon>Chordata</taxon>
        <taxon>Craniata</taxon>
        <taxon>Vertebrata</taxon>
        <taxon>Euteleostomi</taxon>
        <taxon>Actinopterygii</taxon>
        <taxon>Neopterygii</taxon>
        <taxon>Teleostei</taxon>
        <taxon>Anguilliformes</taxon>
        <taxon>Anguillidae</taxon>
        <taxon>Anguilla</taxon>
    </lineage>
</organism>
<name>A0A0E9X5E7_ANGAN</name>